<gene>
    <name evidence="2" type="ORF">RFULGI_LOCUS8541</name>
</gene>
<dbReference type="Proteomes" id="UP000789396">
    <property type="component" value="Unassembled WGS sequence"/>
</dbReference>
<accession>A0A9N9H6U8</accession>
<evidence type="ECO:0000259" key="1">
    <source>
        <dbReference type="Pfam" id="PF23191"/>
    </source>
</evidence>
<organism evidence="2 3">
    <name type="scientific">Racocetra fulgida</name>
    <dbReference type="NCBI Taxonomy" id="60492"/>
    <lineage>
        <taxon>Eukaryota</taxon>
        <taxon>Fungi</taxon>
        <taxon>Fungi incertae sedis</taxon>
        <taxon>Mucoromycota</taxon>
        <taxon>Glomeromycotina</taxon>
        <taxon>Glomeromycetes</taxon>
        <taxon>Diversisporales</taxon>
        <taxon>Gigasporaceae</taxon>
        <taxon>Racocetra</taxon>
    </lineage>
</organism>
<keyword evidence="3" id="KW-1185">Reference proteome</keyword>
<protein>
    <submittedName>
        <fullName evidence="2">13845_t:CDS:1</fullName>
    </submittedName>
</protein>
<reference evidence="2" key="1">
    <citation type="submission" date="2021-06" db="EMBL/GenBank/DDBJ databases">
        <authorList>
            <person name="Kallberg Y."/>
            <person name="Tangrot J."/>
            <person name="Rosling A."/>
        </authorList>
    </citation>
    <scope>NUCLEOTIDE SEQUENCE</scope>
    <source>
        <strain evidence="2">IN212</strain>
    </source>
</reference>
<evidence type="ECO:0000313" key="3">
    <source>
        <dbReference type="Proteomes" id="UP000789396"/>
    </source>
</evidence>
<dbReference type="InterPro" id="IPR056575">
    <property type="entry name" value="WH_MCM3_C"/>
</dbReference>
<dbReference type="Pfam" id="PF23191">
    <property type="entry name" value="WHD_MCM3_C"/>
    <property type="match status" value="1"/>
</dbReference>
<evidence type="ECO:0000313" key="2">
    <source>
        <dbReference type="EMBL" id="CAG8653094.1"/>
    </source>
</evidence>
<sequence>LSSNEAGPSYTPTYNLMETDEPVRSDSVLGFDSLALNEDGDNVDGITPSRLRLFEQHLDRVTSSPDFDGQRLFTTLIQDINNELPEDQRFTTEEAKAALKKMEDLNKVMYSGEVIYVI</sequence>
<dbReference type="EMBL" id="CAJVPZ010013946">
    <property type="protein sequence ID" value="CAG8653094.1"/>
    <property type="molecule type" value="Genomic_DNA"/>
</dbReference>
<name>A0A9N9H6U8_9GLOM</name>
<dbReference type="AlphaFoldDB" id="A0A9N9H6U8"/>
<proteinExistence type="predicted"/>
<dbReference type="OrthoDB" id="2442075at2759"/>
<comment type="caution">
    <text evidence="2">The sequence shown here is derived from an EMBL/GenBank/DDBJ whole genome shotgun (WGS) entry which is preliminary data.</text>
</comment>
<feature type="non-terminal residue" evidence="2">
    <location>
        <position position="118"/>
    </location>
</feature>
<feature type="domain" description="MCM3-like winged helix" evidence="1">
    <location>
        <begin position="45"/>
        <end position="118"/>
    </location>
</feature>